<proteinExistence type="predicted"/>
<dbReference type="AlphaFoldDB" id="A0A6N6MB08"/>
<dbReference type="RefSeq" id="WP_150940856.1">
    <property type="nucleotide sequence ID" value="NZ_WAAT01000052.1"/>
</dbReference>
<accession>A0A6N6MB08</accession>
<gene>
    <name evidence="1" type="ORF">F6U93_14040</name>
</gene>
<protein>
    <submittedName>
        <fullName evidence="1">Uncharacterized protein</fullName>
    </submittedName>
</protein>
<dbReference type="EMBL" id="WAAT01000052">
    <property type="protein sequence ID" value="KAB1066535.1"/>
    <property type="molecule type" value="Genomic_DNA"/>
</dbReference>
<reference evidence="1 2" key="1">
    <citation type="submission" date="2019-09" db="EMBL/GenBank/DDBJ databases">
        <authorList>
            <person name="Cao W.R."/>
        </authorList>
    </citation>
    <scope>NUCLEOTIDE SEQUENCE [LARGE SCALE GENOMIC DNA]</scope>
    <source>
        <strain evidence="1 2">B1N29</strain>
    </source>
</reference>
<comment type="caution">
    <text evidence="1">The sequence shown here is derived from an EMBL/GenBank/DDBJ whole genome shotgun (WGS) entry which is preliminary data.</text>
</comment>
<organism evidence="1 2">
    <name type="scientific">Pseudotamlana haliotis</name>
    <dbReference type="NCBI Taxonomy" id="2614804"/>
    <lineage>
        <taxon>Bacteria</taxon>
        <taxon>Pseudomonadati</taxon>
        <taxon>Bacteroidota</taxon>
        <taxon>Flavobacteriia</taxon>
        <taxon>Flavobacteriales</taxon>
        <taxon>Flavobacteriaceae</taxon>
        <taxon>Pseudotamlana</taxon>
    </lineage>
</organism>
<dbReference type="Proteomes" id="UP000441333">
    <property type="component" value="Unassembled WGS sequence"/>
</dbReference>
<sequence>MKYGEFSIESHKVEFHNSVWGVETVFVDNHKVSEKLSITGAEHEFQLDSKAFTLKSEANFALKNNI</sequence>
<evidence type="ECO:0000313" key="2">
    <source>
        <dbReference type="Proteomes" id="UP000441333"/>
    </source>
</evidence>
<evidence type="ECO:0000313" key="1">
    <source>
        <dbReference type="EMBL" id="KAB1066535.1"/>
    </source>
</evidence>
<keyword evidence="2" id="KW-1185">Reference proteome</keyword>
<name>A0A6N6MB08_9FLAO</name>